<evidence type="ECO:0000313" key="2">
    <source>
        <dbReference type="Proteomes" id="UP000001511"/>
    </source>
</evidence>
<dbReference type="HOGENOM" id="CLU_3254867_0_0_3"/>
<proteinExistence type="predicted"/>
<sequence length="42" mass="4822">MEKLITALQAREELGAEADTFLCAYMLLFLQALHLNCEKYDT</sequence>
<dbReference type="Proteomes" id="UP000001511">
    <property type="component" value="Chromosome"/>
</dbReference>
<dbReference type="KEGG" id="naz:Aazo_4755"/>
<protein>
    <submittedName>
        <fullName evidence="1">Uncharacterized protein</fullName>
    </submittedName>
</protein>
<name>D7DXW3_NOSA0</name>
<reference evidence="1 2" key="1">
    <citation type="journal article" date="2010" name="PLoS ONE">
        <title>Genome erosion in a nitrogen-fixing vertically transmitted endosymbiotic multicellular cyanobacterium.</title>
        <authorList>
            <person name="Ran L."/>
            <person name="Larsson J."/>
            <person name="Vigil-Stenman T."/>
            <person name="Nylander J.A."/>
            <person name="Ininbergs K."/>
            <person name="Zheng W.W."/>
            <person name="Lapidus A."/>
            <person name="Lowry S."/>
            <person name="Haselkorn R."/>
            <person name="Bergman B."/>
        </authorList>
    </citation>
    <scope>NUCLEOTIDE SEQUENCE [LARGE SCALE GENOMIC DNA]</scope>
    <source>
        <strain evidence="1 2">0708</strain>
    </source>
</reference>
<evidence type="ECO:0000313" key="1">
    <source>
        <dbReference type="EMBL" id="ADI65939.1"/>
    </source>
</evidence>
<dbReference type="AlphaFoldDB" id="D7DXW3"/>
<keyword evidence="2" id="KW-1185">Reference proteome</keyword>
<gene>
    <name evidence="1" type="ordered locus">Aazo_4755</name>
</gene>
<accession>D7DXW3</accession>
<organism evidence="1 2">
    <name type="scientific">Nostoc azollae (strain 0708)</name>
    <name type="common">Anabaena azollae (strain 0708)</name>
    <dbReference type="NCBI Taxonomy" id="551115"/>
    <lineage>
        <taxon>Bacteria</taxon>
        <taxon>Bacillati</taxon>
        <taxon>Cyanobacteriota</taxon>
        <taxon>Cyanophyceae</taxon>
        <taxon>Nostocales</taxon>
        <taxon>Nostocaceae</taxon>
        <taxon>Trichormus</taxon>
    </lineage>
</organism>
<dbReference type="EMBL" id="CP002059">
    <property type="protein sequence ID" value="ADI65939.1"/>
    <property type="molecule type" value="Genomic_DNA"/>
</dbReference>